<proteinExistence type="predicted"/>
<accession>A0A0F9FRH3</accession>
<evidence type="ECO:0000313" key="1">
    <source>
        <dbReference type="EMBL" id="KKL59965.1"/>
    </source>
</evidence>
<reference evidence="1" key="1">
    <citation type="journal article" date="2015" name="Nature">
        <title>Complex archaea that bridge the gap between prokaryotes and eukaryotes.</title>
        <authorList>
            <person name="Spang A."/>
            <person name="Saw J.H."/>
            <person name="Jorgensen S.L."/>
            <person name="Zaremba-Niedzwiedzka K."/>
            <person name="Martijn J."/>
            <person name="Lind A.E."/>
            <person name="van Eijk R."/>
            <person name="Schleper C."/>
            <person name="Guy L."/>
            <person name="Ettema T.J."/>
        </authorList>
    </citation>
    <scope>NUCLEOTIDE SEQUENCE</scope>
</reference>
<comment type="caution">
    <text evidence="1">The sequence shown here is derived from an EMBL/GenBank/DDBJ whole genome shotgun (WGS) entry which is preliminary data.</text>
</comment>
<organism evidence="1">
    <name type="scientific">marine sediment metagenome</name>
    <dbReference type="NCBI Taxonomy" id="412755"/>
    <lineage>
        <taxon>unclassified sequences</taxon>
        <taxon>metagenomes</taxon>
        <taxon>ecological metagenomes</taxon>
    </lineage>
</organism>
<gene>
    <name evidence="1" type="ORF">LCGC14_2210070</name>
</gene>
<protein>
    <submittedName>
        <fullName evidence="1">Uncharacterized protein</fullName>
    </submittedName>
</protein>
<name>A0A0F9FRH3_9ZZZZ</name>
<sequence>MNEKLLSSYFRRHLKEKRINFIEQVPFRKKRIDFVIYEEEDNINTFELKVSDWKSVFNQACKNLLFSDKSYICFWYTFENRIDMDLVKRYNIGLFLIKKNKVLEIVSPHNNNKYLKPNYYKSFKNKILDSIHNENLFGN</sequence>
<dbReference type="EMBL" id="LAZR01029309">
    <property type="protein sequence ID" value="KKL59965.1"/>
    <property type="molecule type" value="Genomic_DNA"/>
</dbReference>
<dbReference type="AlphaFoldDB" id="A0A0F9FRH3"/>